<keyword evidence="3" id="KW-1185">Reference proteome</keyword>
<feature type="transmembrane region" description="Helical" evidence="1">
    <location>
        <begin position="138"/>
        <end position="157"/>
    </location>
</feature>
<reference evidence="3" key="1">
    <citation type="submission" date="2024-07" db="EMBL/GenBank/DDBJ databases">
        <title>Two chromosome-level genome assemblies of Korean endemic species Abeliophyllum distichum and Forsythia ovata (Oleaceae).</title>
        <authorList>
            <person name="Jang H."/>
        </authorList>
    </citation>
    <scope>NUCLEOTIDE SEQUENCE [LARGE SCALE GENOMIC DNA]</scope>
</reference>
<evidence type="ECO:0000313" key="3">
    <source>
        <dbReference type="Proteomes" id="UP001604336"/>
    </source>
</evidence>
<organism evidence="2 3">
    <name type="scientific">Abeliophyllum distichum</name>
    <dbReference type="NCBI Taxonomy" id="126358"/>
    <lineage>
        <taxon>Eukaryota</taxon>
        <taxon>Viridiplantae</taxon>
        <taxon>Streptophyta</taxon>
        <taxon>Embryophyta</taxon>
        <taxon>Tracheophyta</taxon>
        <taxon>Spermatophyta</taxon>
        <taxon>Magnoliopsida</taxon>
        <taxon>eudicotyledons</taxon>
        <taxon>Gunneridae</taxon>
        <taxon>Pentapetalae</taxon>
        <taxon>asterids</taxon>
        <taxon>lamiids</taxon>
        <taxon>Lamiales</taxon>
        <taxon>Oleaceae</taxon>
        <taxon>Forsythieae</taxon>
        <taxon>Abeliophyllum</taxon>
    </lineage>
</organism>
<gene>
    <name evidence="2" type="ORF">Adt_23084</name>
</gene>
<accession>A0ABD1SBH8</accession>
<dbReference type="AlphaFoldDB" id="A0ABD1SBH8"/>
<comment type="caution">
    <text evidence="2">The sequence shown here is derived from an EMBL/GenBank/DDBJ whole genome shotgun (WGS) entry which is preliminary data.</text>
</comment>
<dbReference type="Proteomes" id="UP001604336">
    <property type="component" value="Unassembled WGS sequence"/>
</dbReference>
<keyword evidence="1" id="KW-1133">Transmembrane helix</keyword>
<dbReference type="EMBL" id="JBFOLK010000007">
    <property type="protein sequence ID" value="KAL2497534.1"/>
    <property type="molecule type" value="Genomic_DNA"/>
</dbReference>
<proteinExistence type="predicted"/>
<keyword evidence="1" id="KW-0812">Transmembrane</keyword>
<keyword evidence="1" id="KW-0472">Membrane</keyword>
<name>A0ABD1SBH8_9LAMI</name>
<evidence type="ECO:0000313" key="2">
    <source>
        <dbReference type="EMBL" id="KAL2497534.1"/>
    </source>
</evidence>
<sequence>MTLAQMFSHMEHTSVQVVELFDDTGWDIHRLLLVLPYYMAVQVESLLLCPNVLDRPMWKDTSDGFSAIGCDYSEEDSRPHGIAGVSAVQRLKPSSTSLLIAPVAHQVWPHFSAIFGIPLKVGEMLQHRFQTWKFSGQFVKGGHIRTIILLLVLWFIWTAR</sequence>
<evidence type="ECO:0000256" key="1">
    <source>
        <dbReference type="SAM" id="Phobius"/>
    </source>
</evidence>
<protein>
    <submittedName>
        <fullName evidence="2">Retrotransposon</fullName>
    </submittedName>
</protein>